<dbReference type="InterPro" id="IPR019490">
    <property type="entry name" value="Glu6P/Mann6P_isomerase_C"/>
</dbReference>
<comment type="caution">
    <text evidence="3">The sequence shown here is derived from an EMBL/GenBank/DDBJ whole genome shotgun (WGS) entry which is preliminary data.</text>
</comment>
<proteinExistence type="predicted"/>
<evidence type="ECO:0000259" key="2">
    <source>
        <dbReference type="Pfam" id="PF10432"/>
    </source>
</evidence>
<name>A0ABW9QP06_9ACTN</name>
<dbReference type="Gene3D" id="3.40.50.10490">
    <property type="entry name" value="Glucose-6-phosphate isomerase like protein, domain 1"/>
    <property type="match status" value="1"/>
</dbReference>
<sequence length="33" mass="3601">IFGDYVSLWLAAEAGVDPGPVEVLTELKRRLAD</sequence>
<keyword evidence="4" id="KW-1185">Reference proteome</keyword>
<evidence type="ECO:0000313" key="4">
    <source>
        <dbReference type="Proteomes" id="UP000437736"/>
    </source>
</evidence>
<accession>A0ABW9QP06</accession>
<evidence type="ECO:0000256" key="1">
    <source>
        <dbReference type="ARBA" id="ARBA00023235"/>
    </source>
</evidence>
<feature type="domain" description="Bifunctional glucose-6-phosphate/mannose-6-phosphate isomerase C-terminal" evidence="2">
    <location>
        <begin position="2"/>
        <end position="31"/>
    </location>
</feature>
<dbReference type="Proteomes" id="UP000437736">
    <property type="component" value="Unassembled WGS sequence"/>
</dbReference>
<evidence type="ECO:0000313" key="3">
    <source>
        <dbReference type="EMBL" id="MST31228.1"/>
    </source>
</evidence>
<keyword evidence="1" id="KW-0413">Isomerase</keyword>
<protein>
    <recommendedName>
        <fullName evidence="2">Bifunctional glucose-6-phosphate/mannose-6-phosphate isomerase C-terminal domain-containing protein</fullName>
    </recommendedName>
</protein>
<gene>
    <name evidence="3" type="ORF">GHK86_00585</name>
</gene>
<dbReference type="Pfam" id="PF10432">
    <property type="entry name" value="bact-PGI_C"/>
    <property type="match status" value="1"/>
</dbReference>
<reference evidence="3 4" key="1">
    <citation type="submission" date="2019-11" db="EMBL/GenBank/DDBJ databases">
        <title>Acidiferrimicrobium australis gen. nov., sp. nov., an acidophilic and obligately heterotrophic, member of the Actinobacteria that catalyses dissimilatory oxido- reduction of iron isolated from metal-rich acidic water in Chile.</title>
        <authorList>
            <person name="Gonzalez D."/>
            <person name="Huber K."/>
            <person name="Hedrich S."/>
            <person name="Rojas-Villalobos C."/>
            <person name="Quatrini R."/>
            <person name="Dinamarca M.A."/>
            <person name="Schwarz A."/>
            <person name="Canales C."/>
            <person name="Nancucheo I."/>
        </authorList>
    </citation>
    <scope>NUCLEOTIDE SEQUENCE [LARGE SCALE GENOMIC DNA]</scope>
    <source>
        <strain evidence="3 4">USS-CCA1</strain>
    </source>
</reference>
<organism evidence="3 4">
    <name type="scientific">Acidiferrimicrobium australe</name>
    <dbReference type="NCBI Taxonomy" id="2664430"/>
    <lineage>
        <taxon>Bacteria</taxon>
        <taxon>Bacillati</taxon>
        <taxon>Actinomycetota</taxon>
        <taxon>Acidimicrobiia</taxon>
        <taxon>Acidimicrobiales</taxon>
        <taxon>Acidimicrobiaceae</taxon>
        <taxon>Acidiferrimicrobium</taxon>
    </lineage>
</organism>
<feature type="non-terminal residue" evidence="3">
    <location>
        <position position="1"/>
    </location>
</feature>
<dbReference type="EMBL" id="WJHE01000021">
    <property type="protein sequence ID" value="MST31228.1"/>
    <property type="molecule type" value="Genomic_DNA"/>
</dbReference>